<dbReference type="Proteomes" id="UP000295399">
    <property type="component" value="Unassembled WGS sequence"/>
</dbReference>
<dbReference type="PANTHER" id="PTHR42939">
    <property type="entry name" value="ABC TRANSPORTER ATP-BINDING PROTEIN ALBC-RELATED"/>
    <property type="match status" value="1"/>
</dbReference>
<gene>
    <name evidence="5" type="ORF">EV659_11031</name>
</gene>
<evidence type="ECO:0000256" key="2">
    <source>
        <dbReference type="ARBA" id="ARBA00022741"/>
    </source>
</evidence>
<dbReference type="GO" id="GO:0016887">
    <property type="term" value="F:ATP hydrolysis activity"/>
    <property type="evidence" value="ECO:0007669"/>
    <property type="project" value="InterPro"/>
</dbReference>
<dbReference type="RefSeq" id="WP_132709177.1">
    <property type="nucleotide sequence ID" value="NZ_JACIGF010000010.1"/>
</dbReference>
<dbReference type="EMBL" id="SLXO01000010">
    <property type="protein sequence ID" value="TCP31954.1"/>
    <property type="molecule type" value="Genomic_DNA"/>
</dbReference>
<organism evidence="5 6">
    <name type="scientific">Rhodothalassium salexigens DSM 2132</name>
    <dbReference type="NCBI Taxonomy" id="1188247"/>
    <lineage>
        <taxon>Bacteria</taxon>
        <taxon>Pseudomonadati</taxon>
        <taxon>Pseudomonadota</taxon>
        <taxon>Alphaproteobacteria</taxon>
        <taxon>Rhodothalassiales</taxon>
        <taxon>Rhodothalassiaceae</taxon>
        <taxon>Rhodothalassium</taxon>
    </lineage>
</organism>
<protein>
    <submittedName>
        <fullName evidence="5">ABC-2 type transport system ATP-binding protein</fullName>
    </submittedName>
</protein>
<dbReference type="CDD" id="cd03230">
    <property type="entry name" value="ABC_DR_subfamily_A"/>
    <property type="match status" value="1"/>
</dbReference>
<keyword evidence="2" id="KW-0547">Nucleotide-binding</keyword>
<reference evidence="5 6" key="1">
    <citation type="submission" date="2019-03" db="EMBL/GenBank/DDBJ databases">
        <title>Genomic Encyclopedia of Type Strains, Phase IV (KMG-IV): sequencing the most valuable type-strain genomes for metagenomic binning, comparative biology and taxonomic classification.</title>
        <authorList>
            <person name="Goeker M."/>
        </authorList>
    </citation>
    <scope>NUCLEOTIDE SEQUENCE [LARGE SCALE GENOMIC DNA]</scope>
    <source>
        <strain evidence="5 6">DSM 2132</strain>
    </source>
</reference>
<dbReference type="InterPro" id="IPR027417">
    <property type="entry name" value="P-loop_NTPase"/>
</dbReference>
<dbReference type="InterPro" id="IPR003439">
    <property type="entry name" value="ABC_transporter-like_ATP-bd"/>
</dbReference>
<dbReference type="GO" id="GO:0005524">
    <property type="term" value="F:ATP binding"/>
    <property type="evidence" value="ECO:0007669"/>
    <property type="project" value="UniProtKB-KW"/>
</dbReference>
<dbReference type="SUPFAM" id="SSF52540">
    <property type="entry name" value="P-loop containing nucleoside triphosphate hydrolases"/>
    <property type="match status" value="1"/>
</dbReference>
<dbReference type="SMART" id="SM00382">
    <property type="entry name" value="AAA"/>
    <property type="match status" value="1"/>
</dbReference>
<dbReference type="PANTHER" id="PTHR42939:SF1">
    <property type="entry name" value="ABC TRANSPORTER ATP-BINDING PROTEIN ALBC-RELATED"/>
    <property type="match status" value="1"/>
</dbReference>
<evidence type="ECO:0000313" key="6">
    <source>
        <dbReference type="Proteomes" id="UP000295399"/>
    </source>
</evidence>
<evidence type="ECO:0000256" key="1">
    <source>
        <dbReference type="ARBA" id="ARBA00022448"/>
    </source>
</evidence>
<dbReference type="Pfam" id="PF00005">
    <property type="entry name" value="ABC_tran"/>
    <property type="match status" value="1"/>
</dbReference>
<name>A0A4R2PC90_RHOSA</name>
<evidence type="ECO:0000313" key="5">
    <source>
        <dbReference type="EMBL" id="TCP31954.1"/>
    </source>
</evidence>
<keyword evidence="1" id="KW-0813">Transport</keyword>
<keyword evidence="6" id="KW-1185">Reference proteome</keyword>
<feature type="domain" description="ABC transporter" evidence="4">
    <location>
        <begin position="27"/>
        <end position="252"/>
    </location>
</feature>
<keyword evidence="3 5" id="KW-0067">ATP-binding</keyword>
<dbReference type="Gene3D" id="3.40.50.300">
    <property type="entry name" value="P-loop containing nucleotide triphosphate hydrolases"/>
    <property type="match status" value="1"/>
</dbReference>
<dbReference type="PROSITE" id="PS50893">
    <property type="entry name" value="ABC_TRANSPORTER_2"/>
    <property type="match status" value="1"/>
</dbReference>
<evidence type="ECO:0000259" key="4">
    <source>
        <dbReference type="PROSITE" id="PS50893"/>
    </source>
</evidence>
<dbReference type="OrthoDB" id="9778547at2"/>
<dbReference type="InterPro" id="IPR051782">
    <property type="entry name" value="ABC_Transporter_VariousFunc"/>
</dbReference>
<comment type="caution">
    <text evidence="5">The sequence shown here is derived from an EMBL/GenBank/DDBJ whole genome shotgun (WGS) entry which is preliminary data.</text>
</comment>
<proteinExistence type="predicted"/>
<dbReference type="InterPro" id="IPR003593">
    <property type="entry name" value="AAA+_ATPase"/>
</dbReference>
<accession>A0A4R2PC90</accession>
<dbReference type="AlphaFoldDB" id="A0A4R2PC90"/>
<sequence>MTRQATASSEPVAPAEAAAADATRPIVRARGLAKQYGDFTALDHVDFDVAPGRILGVIGANGAGKTTLLNAILGLIPHEGELTVFGRDPARERAALMRDVCFIADVATLPKWMTAAQVFDYVEGVHPGFDRTVALDFLSRTSVPLSKKIKKLSKGMTTQLHLSIVMAIDARLLVLDEPTLGLDILFRKQFYRSLLEEYFDDSRTIIVTTHQVEEIEHILTDVMFIRDGRIVLEAETEALETRFAQVSVDACHADALRDLGPLYESGSLGRKTFVFDGADRAALQRFAPPQRMSLADIFVATMQDAPKGDSQ</sequence>
<evidence type="ECO:0000256" key="3">
    <source>
        <dbReference type="ARBA" id="ARBA00022840"/>
    </source>
</evidence>
<dbReference type="InParanoid" id="A0A4R2PC90"/>